<keyword evidence="5" id="KW-0175">Coiled coil</keyword>
<evidence type="ECO:0000256" key="2">
    <source>
        <dbReference type="ARBA" id="ARBA00009063"/>
    </source>
</evidence>
<dbReference type="GO" id="GO:0005484">
    <property type="term" value="F:SNAP receptor activity"/>
    <property type="evidence" value="ECO:0007669"/>
    <property type="project" value="InterPro"/>
</dbReference>
<dbReference type="Gene3D" id="1.20.5.110">
    <property type="match status" value="1"/>
</dbReference>
<comment type="caution">
    <text evidence="8">The sequence shown here is derived from an EMBL/GenBank/DDBJ whole genome shotgun (WGS) entry which is preliminary data.</text>
</comment>
<keyword evidence="6" id="KW-0812">Transmembrane</keyword>
<organism evidence="8 9">
    <name type="scientific">Popillia japonica</name>
    <name type="common">Japanese beetle</name>
    <dbReference type="NCBI Taxonomy" id="7064"/>
    <lineage>
        <taxon>Eukaryota</taxon>
        <taxon>Metazoa</taxon>
        <taxon>Ecdysozoa</taxon>
        <taxon>Arthropoda</taxon>
        <taxon>Hexapoda</taxon>
        <taxon>Insecta</taxon>
        <taxon>Pterygota</taxon>
        <taxon>Neoptera</taxon>
        <taxon>Endopterygota</taxon>
        <taxon>Coleoptera</taxon>
        <taxon>Polyphaga</taxon>
        <taxon>Scarabaeiformia</taxon>
        <taxon>Scarabaeidae</taxon>
        <taxon>Rutelinae</taxon>
        <taxon>Popillia</taxon>
    </lineage>
</organism>
<evidence type="ECO:0000259" key="7">
    <source>
        <dbReference type="PROSITE" id="PS50192"/>
    </source>
</evidence>
<evidence type="ECO:0000256" key="4">
    <source>
        <dbReference type="RuleBase" id="RU003858"/>
    </source>
</evidence>
<dbReference type="InterPro" id="IPR006011">
    <property type="entry name" value="Syntaxin_N"/>
</dbReference>
<sequence>MSRKSTANYGTMETTSDVQFAGTSSNEFNSLCDNIVTNIYTINTSWKTLDSSLKAIGTPRDNKGLRDNIHVTQLSANQLVPVTTSYLQKLNRIVKKGEKQQKLQVEKLTDNFKEALANYSSLQKQLADKMKANLLTSPIEYEPMAEDPEYQQQAQLSRELAFEKEMLLDRELSIKKIEADILDVNEIMRELSAIVHNQEELVDSIENNIDATATNVEDGTSQLQKAAQYHRRYRKRLCILALIGSVVLTILVIVLVVELKR</sequence>
<comment type="similarity">
    <text evidence="2 4">Belongs to the syntaxin family.</text>
</comment>
<gene>
    <name evidence="8" type="ORF">QE152_g25822</name>
</gene>
<dbReference type="GO" id="GO:0000149">
    <property type="term" value="F:SNARE binding"/>
    <property type="evidence" value="ECO:0007669"/>
    <property type="project" value="TreeGrafter"/>
</dbReference>
<dbReference type="GO" id="GO:0006886">
    <property type="term" value="P:intracellular protein transport"/>
    <property type="evidence" value="ECO:0007669"/>
    <property type="project" value="InterPro"/>
</dbReference>
<dbReference type="CDD" id="cd15847">
    <property type="entry name" value="SNARE_syntaxin7_like"/>
    <property type="match status" value="1"/>
</dbReference>
<feature type="transmembrane region" description="Helical" evidence="6">
    <location>
        <begin position="237"/>
        <end position="257"/>
    </location>
</feature>
<dbReference type="SUPFAM" id="SSF47661">
    <property type="entry name" value="t-snare proteins"/>
    <property type="match status" value="1"/>
</dbReference>
<dbReference type="PROSITE" id="PS00914">
    <property type="entry name" value="SYNTAXIN"/>
    <property type="match status" value="1"/>
</dbReference>
<protein>
    <submittedName>
        <fullName evidence="8">SNARE domain</fullName>
    </submittedName>
</protein>
<dbReference type="GO" id="GO:0031201">
    <property type="term" value="C:SNARE complex"/>
    <property type="evidence" value="ECO:0007669"/>
    <property type="project" value="TreeGrafter"/>
</dbReference>
<evidence type="ECO:0000256" key="3">
    <source>
        <dbReference type="ARBA" id="ARBA00022775"/>
    </source>
</evidence>
<dbReference type="InterPro" id="IPR000727">
    <property type="entry name" value="T_SNARE_dom"/>
</dbReference>
<keyword evidence="3" id="KW-0532">Neurotransmitter transport</keyword>
<reference evidence="8 9" key="1">
    <citation type="journal article" date="2024" name="BMC Genomics">
        <title>De novo assembly and annotation of Popillia japonica's genome with initial clues to its potential as an invasive pest.</title>
        <authorList>
            <person name="Cucini C."/>
            <person name="Boschi S."/>
            <person name="Funari R."/>
            <person name="Cardaioli E."/>
            <person name="Iannotti N."/>
            <person name="Marturano G."/>
            <person name="Paoli F."/>
            <person name="Bruttini M."/>
            <person name="Carapelli A."/>
            <person name="Frati F."/>
            <person name="Nardi F."/>
        </authorList>
    </citation>
    <scope>NUCLEOTIDE SEQUENCE [LARGE SCALE GENOMIC DNA]</scope>
    <source>
        <strain evidence="8">DMR45628</strain>
    </source>
</reference>
<dbReference type="Proteomes" id="UP001458880">
    <property type="component" value="Unassembled WGS sequence"/>
</dbReference>
<feature type="domain" description="T-SNARE coiled-coil homology" evidence="7">
    <location>
        <begin position="164"/>
        <end position="226"/>
    </location>
</feature>
<dbReference type="InterPro" id="IPR045242">
    <property type="entry name" value="Syntaxin"/>
</dbReference>
<comment type="subcellular location">
    <subcellularLocation>
        <location evidence="1">Membrane</location>
        <topology evidence="1">Single-pass type IV membrane protein</topology>
    </subcellularLocation>
</comment>
<proteinExistence type="inferred from homology"/>
<evidence type="ECO:0000256" key="5">
    <source>
        <dbReference type="SAM" id="Coils"/>
    </source>
</evidence>
<evidence type="ECO:0000256" key="6">
    <source>
        <dbReference type="SAM" id="Phobius"/>
    </source>
</evidence>
<dbReference type="InterPro" id="IPR006012">
    <property type="entry name" value="Syntaxin/epimorphin_CS"/>
</dbReference>
<dbReference type="SMART" id="SM00503">
    <property type="entry name" value="SynN"/>
    <property type="match status" value="1"/>
</dbReference>
<accession>A0AAW1K0R3</accession>
<dbReference type="Gene3D" id="1.20.58.70">
    <property type="match status" value="1"/>
</dbReference>
<dbReference type="PROSITE" id="PS50192">
    <property type="entry name" value="T_SNARE"/>
    <property type="match status" value="1"/>
</dbReference>
<name>A0AAW1K0R3_POPJA</name>
<dbReference type="Pfam" id="PF14523">
    <property type="entry name" value="Syntaxin_2"/>
    <property type="match status" value="1"/>
</dbReference>
<dbReference type="Pfam" id="PF05739">
    <property type="entry name" value="SNARE"/>
    <property type="match status" value="1"/>
</dbReference>
<keyword evidence="9" id="KW-1185">Reference proteome</keyword>
<feature type="coiled-coil region" evidence="5">
    <location>
        <begin position="98"/>
        <end position="125"/>
    </location>
</feature>
<dbReference type="GO" id="GO:0048278">
    <property type="term" value="P:vesicle docking"/>
    <property type="evidence" value="ECO:0007669"/>
    <property type="project" value="TreeGrafter"/>
</dbReference>
<dbReference type="GO" id="GO:0012505">
    <property type="term" value="C:endomembrane system"/>
    <property type="evidence" value="ECO:0007669"/>
    <property type="project" value="TreeGrafter"/>
</dbReference>
<dbReference type="GO" id="GO:0006906">
    <property type="term" value="P:vesicle fusion"/>
    <property type="evidence" value="ECO:0007669"/>
    <property type="project" value="TreeGrafter"/>
</dbReference>
<dbReference type="InterPro" id="IPR010989">
    <property type="entry name" value="SNARE"/>
</dbReference>
<evidence type="ECO:0000313" key="8">
    <source>
        <dbReference type="EMBL" id="KAK9710835.1"/>
    </source>
</evidence>
<dbReference type="PANTHER" id="PTHR19957:SF38">
    <property type="entry name" value="LD27581P"/>
    <property type="match status" value="1"/>
</dbReference>
<dbReference type="AlphaFoldDB" id="A0AAW1K0R3"/>
<keyword evidence="6" id="KW-0472">Membrane</keyword>
<keyword evidence="6" id="KW-1133">Transmembrane helix</keyword>
<evidence type="ECO:0000313" key="9">
    <source>
        <dbReference type="Proteomes" id="UP001458880"/>
    </source>
</evidence>
<dbReference type="SMART" id="SM00397">
    <property type="entry name" value="t_SNARE"/>
    <property type="match status" value="1"/>
</dbReference>
<dbReference type="PANTHER" id="PTHR19957">
    <property type="entry name" value="SYNTAXIN"/>
    <property type="match status" value="1"/>
</dbReference>
<keyword evidence="3" id="KW-0813">Transport</keyword>
<evidence type="ECO:0000256" key="1">
    <source>
        <dbReference type="ARBA" id="ARBA00004211"/>
    </source>
</evidence>
<dbReference type="GO" id="GO:0006836">
    <property type="term" value="P:neurotransmitter transport"/>
    <property type="evidence" value="ECO:0007669"/>
    <property type="project" value="UniProtKB-KW"/>
</dbReference>
<dbReference type="EMBL" id="JASPKY010000288">
    <property type="protein sequence ID" value="KAK9710835.1"/>
    <property type="molecule type" value="Genomic_DNA"/>
</dbReference>